<dbReference type="EMBL" id="JASAOG010000007">
    <property type="protein sequence ID" value="KAK0067596.1"/>
    <property type="molecule type" value="Genomic_DNA"/>
</dbReference>
<reference evidence="1" key="1">
    <citation type="journal article" date="2023" name="PLoS Negl. Trop. Dis.">
        <title>A genome sequence for Biomphalaria pfeifferi, the major vector snail for the human-infecting parasite Schistosoma mansoni.</title>
        <authorList>
            <person name="Bu L."/>
            <person name="Lu L."/>
            <person name="Laidemitt M.R."/>
            <person name="Zhang S.M."/>
            <person name="Mutuku M."/>
            <person name="Mkoji G."/>
            <person name="Steinauer M."/>
            <person name="Loker E.S."/>
        </authorList>
    </citation>
    <scope>NUCLEOTIDE SEQUENCE</scope>
    <source>
        <strain evidence="1">KasaAsao</strain>
    </source>
</reference>
<dbReference type="AlphaFoldDB" id="A0AAD8FL82"/>
<gene>
    <name evidence="1" type="ORF">Bpfe_003103</name>
</gene>
<keyword evidence="2" id="KW-1185">Reference proteome</keyword>
<reference evidence="1" key="2">
    <citation type="submission" date="2023-04" db="EMBL/GenBank/DDBJ databases">
        <authorList>
            <person name="Bu L."/>
            <person name="Lu L."/>
            <person name="Laidemitt M.R."/>
            <person name="Zhang S.M."/>
            <person name="Mutuku M."/>
            <person name="Mkoji G."/>
            <person name="Steinauer M."/>
            <person name="Loker E.S."/>
        </authorList>
    </citation>
    <scope>NUCLEOTIDE SEQUENCE</scope>
    <source>
        <strain evidence="1">KasaAsao</strain>
        <tissue evidence="1">Whole Snail</tissue>
    </source>
</reference>
<protein>
    <submittedName>
        <fullName evidence="1">Protein TBRG4</fullName>
    </submittedName>
</protein>
<evidence type="ECO:0000313" key="2">
    <source>
        <dbReference type="Proteomes" id="UP001233172"/>
    </source>
</evidence>
<comment type="caution">
    <text evidence="1">The sequence shown here is derived from an EMBL/GenBank/DDBJ whole genome shotgun (WGS) entry which is preliminary data.</text>
</comment>
<organism evidence="1 2">
    <name type="scientific">Biomphalaria pfeifferi</name>
    <name type="common">Bloodfluke planorb</name>
    <name type="synonym">Freshwater snail</name>
    <dbReference type="NCBI Taxonomy" id="112525"/>
    <lineage>
        <taxon>Eukaryota</taxon>
        <taxon>Metazoa</taxon>
        <taxon>Spiralia</taxon>
        <taxon>Lophotrochozoa</taxon>
        <taxon>Mollusca</taxon>
        <taxon>Gastropoda</taxon>
        <taxon>Heterobranchia</taxon>
        <taxon>Euthyneura</taxon>
        <taxon>Panpulmonata</taxon>
        <taxon>Hygrophila</taxon>
        <taxon>Lymnaeoidea</taxon>
        <taxon>Planorbidae</taxon>
        <taxon>Biomphalaria</taxon>
    </lineage>
</organism>
<dbReference type="Proteomes" id="UP001233172">
    <property type="component" value="Unassembled WGS sequence"/>
</dbReference>
<name>A0AAD8FL82_BIOPF</name>
<evidence type="ECO:0000313" key="1">
    <source>
        <dbReference type="EMBL" id="KAK0067596.1"/>
    </source>
</evidence>
<accession>A0AAD8FL82</accession>
<proteinExistence type="predicted"/>
<sequence>MSLSNLKSFASSWQKQSQCSKFRHHLTYLRMIYPDHPFDLQYKNVNSSVKIRLTHLTPSSGSRVNNSRRYFSTKKGLEPNVKKKILKEHLLEADANKMDTTCTEAISAKEDTIFSEILTNVEKTHAKNTIRDCEYRLLHWGRILAEKKNAKEEIKLETIVSDSIHSVAELVLTPSAPAYMRHKLLALLLSEKTDLMITQKMLRQTAQDVFILPVCVVADIVQELTLCPETALRKQIRIELVQAIVNKRWYDIPAKYVVFFMYQLDSLFDMKDITHKLSSRVHENKSISSEDSSHSVAEHISQVIDAETLPVVSVNLETRILNLVDELKSKDLSKVIILLARWKNRNLMVLNAVFHRLFMADLSDFSVVQLNNLLYSSSVLNYRNERFLDKLTSQMSLVPLDSVSLAATVLTSLSHLRWRNDTLMSACKKSLYNDCKLLSAKDAKNSLLSLANLAEMSSNDKETHSVKEIAMVAVEENFLPFEKVTCGWCLAVLKSLPSDQAKKLLQPEFVSEVLEICEGHMKHAALQRLAVISLAAKYEIPNYKGAFLSKEFFSLAEVTSGSTDKALTETFERALSKFADMKTYVQSGQVIQDGVRADYVMCANKNGEVRPITAIQSEQGHEKLYRLALQLVPFPGVVGPDQSTTGSYNIAARFLKHLGYIPIHITYLDLKPNMGVLEHINKITEKIKLAVKSIED</sequence>